<dbReference type="STRING" id="6239.F20D12.2.2"/>
<dbReference type="Proteomes" id="UP000001940">
    <property type="component" value="Chromosome IV"/>
</dbReference>
<dbReference type="eggNOG" id="KOG1860">
    <property type="taxonomic scope" value="Eukaryota"/>
</dbReference>
<dbReference type="OrthoDB" id="21502at2759"/>
<dbReference type="PRO" id="PR:Q19643"/>
<dbReference type="InterPro" id="IPR000717">
    <property type="entry name" value="PCI_dom"/>
</dbReference>
<dbReference type="CTD" id="177589"/>
<dbReference type="Bgee" id="WBGene00017642">
    <property type="expression patterns" value="Expressed in germ line (C elegans) and 4 other cell types or tissues"/>
</dbReference>
<dbReference type="KEGG" id="cel:CELE_F20D12.2"/>
<dbReference type="InterPro" id="IPR005062">
    <property type="entry name" value="SAC3/GANP/THP3_conserved"/>
</dbReference>
<feature type="compositionally biased region" description="Polar residues" evidence="3">
    <location>
        <begin position="125"/>
        <end position="136"/>
    </location>
</feature>
<feature type="region of interest" description="Disordered" evidence="3">
    <location>
        <begin position="204"/>
        <end position="240"/>
    </location>
</feature>
<dbReference type="GO" id="GO:0005737">
    <property type="term" value="C:cytoplasm"/>
    <property type="evidence" value="ECO:0000318"/>
    <property type="project" value="GO_Central"/>
</dbReference>
<feature type="domain" description="PCI" evidence="4">
    <location>
        <begin position="432"/>
        <end position="611"/>
    </location>
</feature>
<evidence type="ECO:0000259" key="4">
    <source>
        <dbReference type="PROSITE" id="PS50250"/>
    </source>
</evidence>
<reference evidence="5 6" key="1">
    <citation type="journal article" date="1998" name="Science">
        <title>Genome sequence of the nematode C. elegans: a platform for investigating biology.</title>
        <authorList>
            <consortium name="The C. elegans sequencing consortium"/>
            <person name="Sulson J.E."/>
            <person name="Waterston R."/>
        </authorList>
    </citation>
    <scope>NUCLEOTIDE SEQUENCE [LARGE SCALE GENOMIC DNA]</scope>
    <source>
        <strain evidence="5 6">Bristol N2</strain>
    </source>
</reference>
<dbReference type="Pfam" id="PF03399">
    <property type="entry name" value="SAC3_GANP"/>
    <property type="match status" value="1"/>
</dbReference>
<feature type="compositionally biased region" description="Polar residues" evidence="3">
    <location>
        <begin position="59"/>
        <end position="76"/>
    </location>
</feature>
<organism evidence="5 6">
    <name type="scientific">Caenorhabditis elegans</name>
    <dbReference type="NCBI Taxonomy" id="6239"/>
    <lineage>
        <taxon>Eukaryota</taxon>
        <taxon>Metazoa</taxon>
        <taxon>Ecdysozoa</taxon>
        <taxon>Nematoda</taxon>
        <taxon>Chromadorea</taxon>
        <taxon>Rhabditida</taxon>
        <taxon>Rhabditina</taxon>
        <taxon>Rhabditomorpha</taxon>
        <taxon>Rhabditoidea</taxon>
        <taxon>Rhabditidae</taxon>
        <taxon>Peloderinae</taxon>
        <taxon>Caenorhabditis</taxon>
    </lineage>
</organism>
<feature type="coiled-coil region" evidence="2">
    <location>
        <begin position="737"/>
        <end position="780"/>
    </location>
</feature>
<dbReference type="WormBase" id="F20D12.2">
    <property type="protein sequence ID" value="CE04432"/>
    <property type="gene ID" value="WBGene00017642"/>
    <property type="gene designation" value="mcm-3AP"/>
</dbReference>
<dbReference type="GO" id="GO:0005634">
    <property type="term" value="C:nucleus"/>
    <property type="evidence" value="ECO:0000318"/>
    <property type="project" value="GO_Central"/>
</dbReference>
<dbReference type="FunCoup" id="Q19643">
    <property type="interactions" value="572"/>
</dbReference>
<dbReference type="PIR" id="T16112">
    <property type="entry name" value="T16112"/>
</dbReference>
<name>Q19643_CAEEL</name>
<accession>Q19643</accession>
<dbReference type="GO" id="GO:0070390">
    <property type="term" value="C:transcription export complex 2"/>
    <property type="evidence" value="ECO:0000318"/>
    <property type="project" value="GO_Central"/>
</dbReference>
<dbReference type="PANTHER" id="PTHR12436">
    <property type="entry name" value="80 KDA MCM3-ASSOCIATED PROTEIN"/>
    <property type="match status" value="1"/>
</dbReference>
<sequence>MDPPPFNFNSSANTSVKPPTAPSAFGSTIPKPFGSLFSKTSSLNQNTKSDAIKHGDAPASTSSLASRLTVPSTSSFPLKGSGDTKVPNLREGEFAIRPRQRMIPPAGANSLFRRPREGTPDGSENRNTNFQKNLNDIKSEAPLGKVNFSQFGRKDEIKSFFGRAKPKIEEESIDETDHVIKKEAPPSMFGVTLAAPKGFGSISSLTEKPSSSIKSFGSWKPSSRSSPAPPDTRQIEPSGLEESKLIEKLAMLKGKHCPDDFEKYQIFVKRDGFLCQLREINSPVIRNLERCEEMCTEKERYQRIVQKGVSPYECDIVSGDVSHEMMVKQYARSAADQERPLPHELRSEKIMNQTTCYLLHNVLDDFPDSADQRGAWYNFLWNRTRALRKEVTQLSLSDTLALNLVERCTRLHILFGYVLCDLGVEQFDPAMNNETLGKCLQTLRHLYEDFEKRGISCENEPEFRSYDVMLHMNDTNVLAQVLAYRSEVRQSQPVRLALQLATAFRDNNYFRFFRLLQTQASYLQCCVAHKLFAVTRSNAIRIMSISYGIGNIPYPLDKLQRILGFDNTEDLTVMLNIYELEIEGSDVILAKDARYTLNNVVPLKPNQWIDEKKNGKLSQVVYGPGLFQFIASRCDVSNSFNHRNEYTNDKILEMILSGSDIPIRNNTSSASFAQSAGSLPMQASMENREKMEVERLKRLELATREKLIQKLMTGVIDQVIHGIANEETMKAKIVRKQMLAIENARKLKEEQVRLENEKKLKRIEQEKNIAKELVLKVEKEISENALRMIIDDEIRRERRERERKMAHEIVGKFWRVVLKSVDNHVKSICIEMVNEKETISEGLEIFRERVSRQWLLQFWNRWRDWVQMKKAAKLKRIEMIRRCVPRWESEEISLNLVKKYGPTNTQKSPICPILNRPSNHIQVIMFKRRRQHRIVNDMFQKWKSYTKKRKALKRIAEEKQKRENEFFSRFNKCALIETRFKFDAPDDWMKIKRRRSDNHQLNKKPVNDSQITVHSPDTSISIARRHLQDWEPEAVLPTELKEKIKRKRESFEKVFEEHSKKKKQDEELISNEAKANSVHMKQVSVEADALLDETLRYTAELERMMAEVRSRRVDEL</sequence>
<dbReference type="RefSeq" id="NP_501328.1">
    <property type="nucleotide sequence ID" value="NM_068927.8"/>
</dbReference>
<keyword evidence="8" id="KW-1267">Proteomics identification</keyword>
<dbReference type="SMR" id="Q19643"/>
<dbReference type="InterPro" id="IPR045107">
    <property type="entry name" value="SAC3/GANP/THP3"/>
</dbReference>
<evidence type="ECO:0000256" key="3">
    <source>
        <dbReference type="SAM" id="MobiDB-lite"/>
    </source>
</evidence>
<dbReference type="PaxDb" id="6239-F20D12.2"/>
<dbReference type="PhylomeDB" id="Q19643"/>
<dbReference type="GO" id="GO:0006406">
    <property type="term" value="P:mRNA export from nucleus"/>
    <property type="evidence" value="ECO:0000318"/>
    <property type="project" value="GO_Central"/>
</dbReference>
<evidence type="ECO:0000313" key="5">
    <source>
        <dbReference type="EMBL" id="CCD67717.1"/>
    </source>
</evidence>
<dbReference type="AGR" id="WB:WBGene00017642"/>
<evidence type="ECO:0000256" key="2">
    <source>
        <dbReference type="SAM" id="Coils"/>
    </source>
</evidence>
<dbReference type="Gene3D" id="1.25.40.990">
    <property type="match status" value="1"/>
</dbReference>
<dbReference type="AlphaFoldDB" id="Q19643"/>
<evidence type="ECO:0000313" key="6">
    <source>
        <dbReference type="Proteomes" id="UP000001940"/>
    </source>
</evidence>
<dbReference type="OMA" id="SYLQCCV"/>
<feature type="compositionally biased region" description="Polar residues" evidence="3">
    <location>
        <begin position="204"/>
        <end position="226"/>
    </location>
</feature>
<keyword evidence="6" id="KW-1185">Reference proteome</keyword>
<protein>
    <submittedName>
        <fullName evidence="5">PCI domain-containing protein</fullName>
    </submittedName>
</protein>
<feature type="compositionally biased region" description="Polar residues" evidence="3">
    <location>
        <begin position="7"/>
        <end position="17"/>
    </location>
</feature>
<dbReference type="GeneID" id="177589"/>
<proteinExistence type="evidence at protein level"/>
<gene>
    <name evidence="7" type="primary">mcm-3ap</name>
    <name evidence="5" type="synonym">mcm-3AP</name>
    <name evidence="5" type="ORF">CELE_F20D12.2</name>
    <name evidence="7" type="ORF">F20D12.2</name>
</gene>
<evidence type="ECO:0007829" key="8">
    <source>
        <dbReference type="PeptideAtlas" id="Q19643"/>
    </source>
</evidence>
<feature type="region of interest" description="Disordered" evidence="3">
    <location>
        <begin position="1"/>
        <end position="138"/>
    </location>
</feature>
<comment type="similarity">
    <text evidence="1">Belongs to the SAC3 family.</text>
</comment>
<dbReference type="HOGENOM" id="CLU_277217_0_0_1"/>
<dbReference type="PANTHER" id="PTHR12436:SF3">
    <property type="entry name" value="GERMINAL-CENTER ASSOCIATED NUCLEAR PROTEIN"/>
    <property type="match status" value="1"/>
</dbReference>
<feature type="compositionally biased region" description="Polar residues" evidence="3">
    <location>
        <begin position="37"/>
        <end position="49"/>
    </location>
</feature>
<keyword evidence="2" id="KW-0175">Coiled coil</keyword>
<dbReference type="EMBL" id="BX284604">
    <property type="protein sequence ID" value="CCD67717.1"/>
    <property type="molecule type" value="Genomic_DNA"/>
</dbReference>
<dbReference type="PeptideAtlas" id="Q19643"/>
<dbReference type="InParanoid" id="Q19643"/>
<evidence type="ECO:0000313" key="7">
    <source>
        <dbReference type="WormBase" id="F20D12.2"/>
    </source>
</evidence>
<dbReference type="PROSITE" id="PS50250">
    <property type="entry name" value="PCI"/>
    <property type="match status" value="1"/>
</dbReference>
<evidence type="ECO:0000256" key="1">
    <source>
        <dbReference type="ARBA" id="ARBA00038443"/>
    </source>
</evidence>
<dbReference type="UCSC" id="F20D12.2">
    <property type="organism name" value="c. elegans"/>
</dbReference>